<gene>
    <name evidence="7" type="ORF">SPARVUS_LOCUS6704973</name>
</gene>
<dbReference type="InterPro" id="IPR052116">
    <property type="entry name" value="Centro_Cilium_Assembly"/>
</dbReference>
<keyword evidence="3 5" id="KW-0175">Coiled coil</keyword>
<feature type="region of interest" description="Disordered" evidence="6">
    <location>
        <begin position="480"/>
        <end position="500"/>
    </location>
</feature>
<feature type="region of interest" description="Disordered" evidence="6">
    <location>
        <begin position="424"/>
        <end position="448"/>
    </location>
</feature>
<keyword evidence="2" id="KW-0963">Cytoplasm</keyword>
<dbReference type="PANTHER" id="PTHR23170:SF3">
    <property type="entry name" value="LEUCINE-RICH REPEAT-CONTAINING PROTEIN 45"/>
    <property type="match status" value="1"/>
</dbReference>
<evidence type="ECO:0008006" key="9">
    <source>
        <dbReference type="Google" id="ProtNLM"/>
    </source>
</evidence>
<name>A0ABN9D978_9NEOB</name>
<evidence type="ECO:0000256" key="1">
    <source>
        <dbReference type="ARBA" id="ARBA00004300"/>
    </source>
</evidence>
<evidence type="ECO:0000256" key="4">
    <source>
        <dbReference type="ARBA" id="ARBA00023212"/>
    </source>
</evidence>
<dbReference type="Gene3D" id="3.80.10.10">
    <property type="entry name" value="Ribonuclease Inhibitor"/>
    <property type="match status" value="2"/>
</dbReference>
<organism evidence="7 8">
    <name type="scientific">Staurois parvus</name>
    <dbReference type="NCBI Taxonomy" id="386267"/>
    <lineage>
        <taxon>Eukaryota</taxon>
        <taxon>Metazoa</taxon>
        <taxon>Chordata</taxon>
        <taxon>Craniata</taxon>
        <taxon>Vertebrata</taxon>
        <taxon>Euteleostomi</taxon>
        <taxon>Amphibia</taxon>
        <taxon>Batrachia</taxon>
        <taxon>Anura</taxon>
        <taxon>Neobatrachia</taxon>
        <taxon>Ranoidea</taxon>
        <taxon>Ranidae</taxon>
        <taxon>Staurois</taxon>
    </lineage>
</organism>
<comment type="caution">
    <text evidence="7">The sequence shown here is derived from an EMBL/GenBank/DDBJ whole genome shotgun (WGS) entry which is preliminary data.</text>
</comment>
<feature type="coiled-coil region" evidence="5">
    <location>
        <begin position="528"/>
        <end position="584"/>
    </location>
</feature>
<dbReference type="InterPro" id="IPR001611">
    <property type="entry name" value="Leu-rich_rpt"/>
</dbReference>
<dbReference type="SMART" id="SM00368">
    <property type="entry name" value="LRR_RI"/>
    <property type="match status" value="4"/>
</dbReference>
<dbReference type="Pfam" id="PF13516">
    <property type="entry name" value="LRR_6"/>
    <property type="match status" value="3"/>
</dbReference>
<evidence type="ECO:0000256" key="6">
    <source>
        <dbReference type="SAM" id="MobiDB-lite"/>
    </source>
</evidence>
<dbReference type="PANTHER" id="PTHR23170">
    <property type="entry name" value="NY-REN-58 ANTIGEN"/>
    <property type="match status" value="1"/>
</dbReference>
<accession>A0ABN9D978</accession>
<evidence type="ECO:0000313" key="8">
    <source>
        <dbReference type="Proteomes" id="UP001162483"/>
    </source>
</evidence>
<evidence type="ECO:0000256" key="3">
    <source>
        <dbReference type="ARBA" id="ARBA00023054"/>
    </source>
</evidence>
<sequence>MYIRICQEKGSEPQDSVLRELQEHRDTSTRQRLDVSTQTLSLESCQVLGLLLENDVTFTHVILSDCMLNEEGAKLILQGLRSNSVVKYLDMKGNNLRGDSAEALGKLLRQNSSITSLILEWNNLGMWEEGFSMFCDGLSCNQTLQKLDLRNNQINHKGGEELSTALKRNFTLQEIDLRWNNIGLLGGRAILNCLQNNRSIMKMELSGNNIPSDILKTIEQGVDHNQDRLTVRKDHVNQRQILTKEVQNLKQEKNKQFLDLMGTIDKQKEEMCRSTRTTTLQIGKLQEALEDRKSVVNSLTTKLHMADAALTLSQQKAQDLELILTQTKRDGANLREQLAKELRKDKEEFATRELRLRQELAAANEKTLVYRSKVEELERKGSGQQEQLFELKQELTNTSAELKLRAIQAEERLEAEKKRFRQAQDDASVLRQKESEHMTRHLEDNERAAQERIQRIEATKLALEEELNRMKMTLANERAQTEEEIQKARSAAQQEEHQHSTVLQDKIRTLTQSRDQSQAQVLQQKQLAGELQAQNNQLGLEIEGLKRRIDGLQQEISKKDQERLTEVTKVRVELQEQIGHLEAELTTQEGFKEKISALERQQKAQANTHRETLLDKESEISSLMEKLRLKDAEILRMRDQEAQRASLLQSAVLNYISTPLGSPGGRT</sequence>
<comment type="subcellular location">
    <subcellularLocation>
        <location evidence="1">Cytoplasm</location>
        <location evidence="1">Cytoskeleton</location>
        <location evidence="1">Microtubule organizing center</location>
        <location evidence="1">Centrosome</location>
    </subcellularLocation>
</comment>
<dbReference type="EMBL" id="CATNWA010014171">
    <property type="protein sequence ID" value="CAI9568440.1"/>
    <property type="molecule type" value="Genomic_DNA"/>
</dbReference>
<reference evidence="7" key="1">
    <citation type="submission" date="2023-05" db="EMBL/GenBank/DDBJ databases">
        <authorList>
            <person name="Stuckert A."/>
        </authorList>
    </citation>
    <scope>NUCLEOTIDE SEQUENCE</scope>
</reference>
<keyword evidence="4" id="KW-0206">Cytoskeleton</keyword>
<evidence type="ECO:0000256" key="2">
    <source>
        <dbReference type="ARBA" id="ARBA00022490"/>
    </source>
</evidence>
<evidence type="ECO:0000313" key="7">
    <source>
        <dbReference type="EMBL" id="CAI9568440.1"/>
    </source>
</evidence>
<dbReference type="SUPFAM" id="SSF52047">
    <property type="entry name" value="RNI-like"/>
    <property type="match status" value="1"/>
</dbReference>
<protein>
    <recommendedName>
        <fullName evidence="9">Leucine-rich repeat-containing protein 45</fullName>
    </recommendedName>
</protein>
<feature type="compositionally biased region" description="Basic and acidic residues" evidence="6">
    <location>
        <begin position="431"/>
        <end position="448"/>
    </location>
</feature>
<dbReference type="Proteomes" id="UP001162483">
    <property type="component" value="Unassembled WGS sequence"/>
</dbReference>
<evidence type="ECO:0000256" key="5">
    <source>
        <dbReference type="SAM" id="Coils"/>
    </source>
</evidence>
<keyword evidence="8" id="KW-1185">Reference proteome</keyword>
<dbReference type="InterPro" id="IPR032675">
    <property type="entry name" value="LRR_dom_sf"/>
</dbReference>
<proteinExistence type="predicted"/>